<evidence type="ECO:0000313" key="1">
    <source>
        <dbReference type="EMBL" id="QZE15419.1"/>
    </source>
</evidence>
<keyword evidence="2" id="KW-1185">Reference proteome</keyword>
<accession>A0AC61NI80</accession>
<dbReference type="Proteomes" id="UP000826212">
    <property type="component" value="Chromosome"/>
</dbReference>
<organism evidence="1 2">
    <name type="scientific">Halosquirtibacter laminarini</name>
    <dbReference type="NCBI Taxonomy" id="3374600"/>
    <lineage>
        <taxon>Bacteria</taxon>
        <taxon>Pseudomonadati</taxon>
        <taxon>Bacteroidota</taxon>
        <taxon>Bacteroidia</taxon>
        <taxon>Marinilabiliales</taxon>
        <taxon>Prolixibacteraceae</taxon>
        <taxon>Halosquirtibacter</taxon>
    </lineage>
</organism>
<dbReference type="EMBL" id="CP081303">
    <property type="protein sequence ID" value="QZE15419.1"/>
    <property type="molecule type" value="Genomic_DNA"/>
</dbReference>
<proteinExistence type="predicted"/>
<sequence length="474" mass="54812">MKRQITTLFILLLVAQCFGKKKPNILFLFADDHCNEEIHALGNAEVITPNLDQLTSQGVTFTNTYNMGAWNGAVCVASRAMMNSGMSVWRAHNAEKQFPQRAKDGMMWAQLLEEKGYDTYMTGKWHVKAPVEDIFMTVAHERPGMPNQTPQGYNRPKSRDDHQWKPWDTKNGGYWKGGKHWSEVVADDAIKFLDQSTKSKKPFFMYIAFNAPHDPRQAPKAYNDMYDVDKIKIPTSFMPEYPWKDFIGCSKKLRDEKLAPFPRTRYSVQMNRLEYYALITHLDAQIGRIIKELKRTGKDKNTYIIYSADHGLAVGKHGLIGKQSMYEHSMKPPLIVIGPSIPKNEKREQLVYLQDVMATTLDIAKVKKPTYIEFNSLLPICKSAKADDNYDAIYGSYLNLQRMVRVGDYKLIVYPTAKKVLLYNVKEDPKELYDLSLQDKYQPKVKELIKRLQKEQKHFEDPLDLTKSFSEYFI</sequence>
<evidence type="ECO:0000313" key="2">
    <source>
        <dbReference type="Proteomes" id="UP000826212"/>
    </source>
</evidence>
<gene>
    <name evidence="1" type="ORF">K4L44_06195</name>
</gene>
<reference evidence="1" key="1">
    <citation type="submission" date="2021-08" db="EMBL/GenBank/DDBJ databases">
        <title>Novel anaerobic bacterium isolated from sea squirt in East Sea, Republic of Korea.</title>
        <authorList>
            <person name="Nguyen T.H."/>
            <person name="Li Z."/>
            <person name="Lee Y.-J."/>
            <person name="Ko J."/>
            <person name="Kim S.-G."/>
        </authorList>
    </citation>
    <scope>NUCLEOTIDE SEQUENCE</scope>
    <source>
        <strain evidence="1">KCTC 25031</strain>
    </source>
</reference>
<protein>
    <submittedName>
        <fullName evidence="1">Sulfatase-like hydrolase/transferase</fullName>
    </submittedName>
</protein>
<name>A0AC61NI80_9BACT</name>